<feature type="region of interest" description="Disordered" evidence="1">
    <location>
        <begin position="64"/>
        <end position="103"/>
    </location>
</feature>
<evidence type="ECO:0000313" key="2">
    <source>
        <dbReference type="EMBL" id="KAL0949790.1"/>
    </source>
</evidence>
<organism evidence="2 3">
    <name type="scientific">Hohenbuehelia grisea</name>
    <dbReference type="NCBI Taxonomy" id="104357"/>
    <lineage>
        <taxon>Eukaryota</taxon>
        <taxon>Fungi</taxon>
        <taxon>Dikarya</taxon>
        <taxon>Basidiomycota</taxon>
        <taxon>Agaricomycotina</taxon>
        <taxon>Agaricomycetes</taxon>
        <taxon>Agaricomycetidae</taxon>
        <taxon>Agaricales</taxon>
        <taxon>Pleurotineae</taxon>
        <taxon>Pleurotaceae</taxon>
        <taxon>Hohenbuehelia</taxon>
    </lineage>
</organism>
<dbReference type="Proteomes" id="UP001556367">
    <property type="component" value="Unassembled WGS sequence"/>
</dbReference>
<gene>
    <name evidence="2" type="ORF">HGRIS_009828</name>
</gene>
<reference evidence="3" key="1">
    <citation type="submission" date="2024-06" db="EMBL/GenBank/DDBJ databases">
        <title>Multi-omics analyses provide insights into the biosynthesis of the anticancer antibiotic pleurotin in Hohenbuehelia grisea.</title>
        <authorList>
            <person name="Weaver J.A."/>
            <person name="Alberti F."/>
        </authorList>
    </citation>
    <scope>NUCLEOTIDE SEQUENCE [LARGE SCALE GENOMIC DNA]</scope>
    <source>
        <strain evidence="3">T-177</strain>
    </source>
</reference>
<name>A0ABR3J2D0_9AGAR</name>
<comment type="caution">
    <text evidence="2">The sequence shown here is derived from an EMBL/GenBank/DDBJ whole genome shotgun (WGS) entry which is preliminary data.</text>
</comment>
<feature type="region of interest" description="Disordered" evidence="1">
    <location>
        <begin position="1"/>
        <end position="27"/>
    </location>
</feature>
<keyword evidence="3" id="KW-1185">Reference proteome</keyword>
<sequence>MARHRRGHYALDGEDAGSAVVPRAGSGEEAAHVNAEYQWRIVMLQPPRKKWMFILINNEEVEIPGDESETDSEAGSRTFCSIAEGGGHRDEVEQLDGGLLSPA</sequence>
<proteinExistence type="predicted"/>
<evidence type="ECO:0000256" key="1">
    <source>
        <dbReference type="SAM" id="MobiDB-lite"/>
    </source>
</evidence>
<dbReference type="EMBL" id="JASNQZ010000012">
    <property type="protein sequence ID" value="KAL0949790.1"/>
    <property type="molecule type" value="Genomic_DNA"/>
</dbReference>
<protein>
    <submittedName>
        <fullName evidence="2">Uncharacterized protein</fullName>
    </submittedName>
</protein>
<evidence type="ECO:0000313" key="3">
    <source>
        <dbReference type="Proteomes" id="UP001556367"/>
    </source>
</evidence>
<accession>A0ABR3J2D0</accession>